<comment type="similarity">
    <text evidence="1">Belongs to the carbohydrate esterase 15 (CE15) family.</text>
</comment>
<dbReference type="VEuPathDB" id="FungiDB:ACLA_087520"/>
<gene>
    <name evidence="9" type="ORF">ACLA_087520</name>
</gene>
<dbReference type="GO" id="GO:0052689">
    <property type="term" value="F:carboxylic ester hydrolase activity"/>
    <property type="evidence" value="ECO:0007669"/>
    <property type="project" value="UniProtKB-KW"/>
</dbReference>
<evidence type="ECO:0000256" key="4">
    <source>
        <dbReference type="ARBA" id="ARBA00022801"/>
    </source>
</evidence>
<evidence type="ECO:0000259" key="8">
    <source>
        <dbReference type="Pfam" id="PF22244"/>
    </source>
</evidence>
<dbReference type="Gene3D" id="3.40.50.1820">
    <property type="entry name" value="alpha/beta hydrolase"/>
    <property type="match status" value="1"/>
</dbReference>
<keyword evidence="5" id="KW-0439">Lignin degradation</keyword>
<keyword evidence="2" id="KW-0719">Serine esterase</keyword>
<name>A1CUQ9_ASPCL</name>
<comment type="catalytic activity">
    <reaction evidence="6">
        <text>a 4-O-methyl-alpha-D-glucuronosyl ester derivative + H2O = 4-O-methyl-alpha-D-glucuronate derivative + an alcohol + H(+)</text>
        <dbReference type="Rhea" id="RHEA:67452"/>
        <dbReference type="ChEBI" id="CHEBI:15377"/>
        <dbReference type="ChEBI" id="CHEBI:15378"/>
        <dbReference type="ChEBI" id="CHEBI:30879"/>
        <dbReference type="ChEBI" id="CHEBI:171667"/>
        <dbReference type="ChEBI" id="CHEBI:171668"/>
        <dbReference type="EC" id="3.1.1.117"/>
    </reaction>
    <physiologicalReaction direction="left-to-right" evidence="6">
        <dbReference type="Rhea" id="RHEA:67453"/>
    </physiologicalReaction>
</comment>
<proteinExistence type="inferred from homology"/>
<evidence type="ECO:0000313" key="10">
    <source>
        <dbReference type="Proteomes" id="UP000006701"/>
    </source>
</evidence>
<protein>
    <recommendedName>
        <fullName evidence="7">(4-O-methyl)-D-glucuronate--lignin esterase</fullName>
        <ecNumber evidence="7">3.1.1.117</ecNumber>
    </recommendedName>
</protein>
<sequence length="109" mass="12396">MLAGLIAPRGLLSIDKNRYQWLGLWSSLGCMGPARLIWQAMGVADHMGYSLSIDNPHCSFPDQQKEDLLAFINQFLLGKEVNTTIQKNYPCISFNDEPWVNWQVPTLTR</sequence>
<evidence type="ECO:0000313" key="9">
    <source>
        <dbReference type="EMBL" id="EAW07046.1"/>
    </source>
</evidence>
<organism evidence="9 10">
    <name type="scientific">Aspergillus clavatus (strain ATCC 1007 / CBS 513.65 / DSM 816 / NCTC 3887 / NRRL 1 / QM 1276 / 107)</name>
    <dbReference type="NCBI Taxonomy" id="344612"/>
    <lineage>
        <taxon>Eukaryota</taxon>
        <taxon>Fungi</taxon>
        <taxon>Dikarya</taxon>
        <taxon>Ascomycota</taxon>
        <taxon>Pezizomycotina</taxon>
        <taxon>Eurotiomycetes</taxon>
        <taxon>Eurotiomycetidae</taxon>
        <taxon>Eurotiales</taxon>
        <taxon>Aspergillaceae</taxon>
        <taxon>Aspergillus</taxon>
        <taxon>Aspergillus subgen. Fumigati</taxon>
    </lineage>
</organism>
<dbReference type="AlphaFoldDB" id="A1CUQ9"/>
<keyword evidence="4" id="KW-0378">Hydrolase</keyword>
<dbReference type="Proteomes" id="UP000006701">
    <property type="component" value="Unassembled WGS sequence"/>
</dbReference>
<dbReference type="InterPro" id="IPR029058">
    <property type="entry name" value="AB_hydrolase_fold"/>
</dbReference>
<dbReference type="Pfam" id="PF22244">
    <property type="entry name" value="GCE_fung"/>
    <property type="match status" value="1"/>
</dbReference>
<keyword evidence="3" id="KW-0732">Signal</keyword>
<dbReference type="RefSeq" id="XP_001268472.1">
    <property type="nucleotide sequence ID" value="XM_001268471.1"/>
</dbReference>
<accession>A1CUQ9</accession>
<dbReference type="KEGG" id="act:ACLA_087520"/>
<evidence type="ECO:0000256" key="1">
    <source>
        <dbReference type="ARBA" id="ARBA00010092"/>
    </source>
</evidence>
<feature type="domain" description="4-O-methyl-glucuronoyl methylesterase-like" evidence="8">
    <location>
        <begin position="1"/>
        <end position="42"/>
    </location>
</feature>
<dbReference type="GO" id="GO:0046274">
    <property type="term" value="P:lignin catabolic process"/>
    <property type="evidence" value="ECO:0007669"/>
    <property type="project" value="UniProtKB-KW"/>
</dbReference>
<dbReference type="InterPro" id="IPR054579">
    <property type="entry name" value="GCE-like_dom"/>
</dbReference>
<evidence type="ECO:0000256" key="3">
    <source>
        <dbReference type="ARBA" id="ARBA00022729"/>
    </source>
</evidence>
<dbReference type="OrthoDB" id="3781271at2759"/>
<dbReference type="EC" id="3.1.1.117" evidence="7"/>
<dbReference type="EMBL" id="DS027060">
    <property type="protein sequence ID" value="EAW07046.1"/>
    <property type="molecule type" value="Genomic_DNA"/>
</dbReference>
<evidence type="ECO:0000256" key="5">
    <source>
        <dbReference type="ARBA" id="ARBA00023185"/>
    </source>
</evidence>
<dbReference type="HOGENOM" id="CLU_2183352_0_0_1"/>
<dbReference type="GeneID" id="4699813"/>
<reference evidence="9 10" key="1">
    <citation type="journal article" date="2008" name="PLoS Genet.">
        <title>Genomic islands in the pathogenic filamentous fungus Aspergillus fumigatus.</title>
        <authorList>
            <person name="Fedorova N.D."/>
            <person name="Khaldi N."/>
            <person name="Joardar V.S."/>
            <person name="Maiti R."/>
            <person name="Amedeo P."/>
            <person name="Anderson M.J."/>
            <person name="Crabtree J."/>
            <person name="Silva J.C."/>
            <person name="Badger J.H."/>
            <person name="Albarraq A."/>
            <person name="Angiuoli S."/>
            <person name="Bussey H."/>
            <person name="Bowyer P."/>
            <person name="Cotty P.J."/>
            <person name="Dyer P.S."/>
            <person name="Egan A."/>
            <person name="Galens K."/>
            <person name="Fraser-Liggett C.M."/>
            <person name="Haas B.J."/>
            <person name="Inman J.M."/>
            <person name="Kent R."/>
            <person name="Lemieux S."/>
            <person name="Malavazi I."/>
            <person name="Orvis J."/>
            <person name="Roemer T."/>
            <person name="Ronning C.M."/>
            <person name="Sundaram J.P."/>
            <person name="Sutton G."/>
            <person name="Turner G."/>
            <person name="Venter J.C."/>
            <person name="White O.R."/>
            <person name="Whitty B.R."/>
            <person name="Youngman P."/>
            <person name="Wolfe K.H."/>
            <person name="Goldman G.H."/>
            <person name="Wortman J.R."/>
            <person name="Jiang B."/>
            <person name="Denning D.W."/>
            <person name="Nierman W.C."/>
        </authorList>
    </citation>
    <scope>NUCLEOTIDE SEQUENCE [LARGE SCALE GENOMIC DNA]</scope>
    <source>
        <strain evidence="10">ATCC 1007 / CBS 513.65 / DSM 816 / NCTC 3887 / NRRL 1</strain>
    </source>
</reference>
<evidence type="ECO:0000256" key="2">
    <source>
        <dbReference type="ARBA" id="ARBA00022487"/>
    </source>
</evidence>
<keyword evidence="10" id="KW-1185">Reference proteome</keyword>
<evidence type="ECO:0000256" key="7">
    <source>
        <dbReference type="ARBA" id="ARBA00026105"/>
    </source>
</evidence>
<evidence type="ECO:0000256" key="6">
    <source>
        <dbReference type="ARBA" id="ARBA00024511"/>
    </source>
</evidence>